<keyword evidence="2" id="KW-0812">Transmembrane</keyword>
<name>A0AAD6CCH1_9EURO</name>
<dbReference type="GeneID" id="81595873"/>
<comment type="caution">
    <text evidence="3">The sequence shown here is derived from an EMBL/GenBank/DDBJ whole genome shotgun (WGS) entry which is preliminary data.</text>
</comment>
<feature type="transmembrane region" description="Helical" evidence="2">
    <location>
        <begin position="20"/>
        <end position="40"/>
    </location>
</feature>
<evidence type="ECO:0000313" key="3">
    <source>
        <dbReference type="EMBL" id="KAJ5460695.1"/>
    </source>
</evidence>
<feature type="compositionally biased region" description="Basic and acidic residues" evidence="1">
    <location>
        <begin position="185"/>
        <end position="199"/>
    </location>
</feature>
<organism evidence="3 4">
    <name type="scientific">Penicillium daleae</name>
    <dbReference type="NCBI Taxonomy" id="63821"/>
    <lineage>
        <taxon>Eukaryota</taxon>
        <taxon>Fungi</taxon>
        <taxon>Dikarya</taxon>
        <taxon>Ascomycota</taxon>
        <taxon>Pezizomycotina</taxon>
        <taxon>Eurotiomycetes</taxon>
        <taxon>Eurotiomycetidae</taxon>
        <taxon>Eurotiales</taxon>
        <taxon>Aspergillaceae</taxon>
        <taxon>Penicillium</taxon>
    </lineage>
</organism>
<feature type="transmembrane region" description="Helical" evidence="2">
    <location>
        <begin position="89"/>
        <end position="111"/>
    </location>
</feature>
<accession>A0AAD6CCH1</accession>
<dbReference type="EMBL" id="JAPVEA010000002">
    <property type="protein sequence ID" value="KAJ5460695.1"/>
    <property type="molecule type" value="Genomic_DNA"/>
</dbReference>
<protein>
    <recommendedName>
        <fullName evidence="5">MARVEL domain-containing protein</fullName>
    </recommendedName>
</protein>
<keyword evidence="4" id="KW-1185">Reference proteome</keyword>
<proteinExistence type="predicted"/>
<dbReference type="RefSeq" id="XP_056769737.1">
    <property type="nucleotide sequence ID" value="XM_056905630.1"/>
</dbReference>
<feature type="region of interest" description="Disordered" evidence="1">
    <location>
        <begin position="185"/>
        <end position="227"/>
    </location>
</feature>
<sequence length="227" mass="24984">MRSRASVKPSDYPTLPFHGIRGLIFLSAIVVSIILAVFIFHLHADGYKLPFAFLILLISAFLSLVTTLLTTIINWAWGLSPKFSLLLQIPLLLLWILSLALLSYSMSGTILTKCTTQYWVTSAALSVCRTYKALFTFTAVGTAGYIAAVWLDVIVRHRQTRLGAYGPMGSSAALGEDPWDVKLADRRGSSGEGVSEQRRGTRVARGQVGEDYRHPAEQTGYDPAAYR</sequence>
<keyword evidence="2" id="KW-0472">Membrane</keyword>
<evidence type="ECO:0000256" key="1">
    <source>
        <dbReference type="SAM" id="MobiDB-lite"/>
    </source>
</evidence>
<reference evidence="3" key="1">
    <citation type="submission" date="2022-12" db="EMBL/GenBank/DDBJ databases">
        <authorList>
            <person name="Petersen C."/>
        </authorList>
    </citation>
    <scope>NUCLEOTIDE SEQUENCE</scope>
    <source>
        <strain evidence="3">IBT 16125</strain>
    </source>
</reference>
<evidence type="ECO:0008006" key="5">
    <source>
        <dbReference type="Google" id="ProtNLM"/>
    </source>
</evidence>
<feature type="transmembrane region" description="Helical" evidence="2">
    <location>
        <begin position="52"/>
        <end position="77"/>
    </location>
</feature>
<keyword evidence="2" id="KW-1133">Transmembrane helix</keyword>
<reference evidence="3" key="2">
    <citation type="journal article" date="2023" name="IMA Fungus">
        <title>Comparative genomic study of the Penicillium genus elucidates a diverse pangenome and 15 lateral gene transfer events.</title>
        <authorList>
            <person name="Petersen C."/>
            <person name="Sorensen T."/>
            <person name="Nielsen M.R."/>
            <person name="Sondergaard T.E."/>
            <person name="Sorensen J.L."/>
            <person name="Fitzpatrick D.A."/>
            <person name="Frisvad J.C."/>
            <person name="Nielsen K.L."/>
        </authorList>
    </citation>
    <scope>NUCLEOTIDE SEQUENCE</scope>
    <source>
        <strain evidence="3">IBT 16125</strain>
    </source>
</reference>
<dbReference type="AlphaFoldDB" id="A0AAD6CCH1"/>
<evidence type="ECO:0000313" key="4">
    <source>
        <dbReference type="Proteomes" id="UP001213681"/>
    </source>
</evidence>
<dbReference type="Proteomes" id="UP001213681">
    <property type="component" value="Unassembled WGS sequence"/>
</dbReference>
<feature type="transmembrane region" description="Helical" evidence="2">
    <location>
        <begin position="131"/>
        <end position="151"/>
    </location>
</feature>
<gene>
    <name evidence="3" type="ORF">N7458_002247</name>
</gene>
<evidence type="ECO:0000256" key="2">
    <source>
        <dbReference type="SAM" id="Phobius"/>
    </source>
</evidence>